<evidence type="ECO:0008006" key="3">
    <source>
        <dbReference type="Google" id="ProtNLM"/>
    </source>
</evidence>
<dbReference type="RefSeq" id="WP_002972610.1">
    <property type="nucleotide sequence ID" value="NZ_AOGW02000006.1"/>
</dbReference>
<name>N1W0S5_9LEPT</name>
<accession>N1W0S5</accession>
<organism evidence="1 2">
    <name type="scientific">Leptospira terpstrae serovar Hualin str. LT 11-33 = ATCC 700639</name>
    <dbReference type="NCBI Taxonomy" id="1257025"/>
    <lineage>
        <taxon>Bacteria</taxon>
        <taxon>Pseudomonadati</taxon>
        <taxon>Spirochaetota</taxon>
        <taxon>Spirochaetia</taxon>
        <taxon>Leptospirales</taxon>
        <taxon>Leptospiraceae</taxon>
        <taxon>Leptospira</taxon>
    </lineage>
</organism>
<dbReference type="PANTHER" id="PTHR11799">
    <property type="entry name" value="PARAOXONASE"/>
    <property type="match status" value="1"/>
</dbReference>
<dbReference type="AlphaFoldDB" id="N1W0S5"/>
<protein>
    <recommendedName>
        <fullName evidence="3">Arylesterase</fullName>
    </recommendedName>
</protein>
<sequence length="364" mass="41009">MSRKIFLEESEILNQNGRMRVKTLWTLLSISTLVFLILDCGGQIQEKPIAGCERISGTPGPEDLDLIRDTSTVIVSSHERRNGLKDIGALFEVSMQDTNQKLEAKKIETDYPKNFRPHGISYAKVKGVDTLAVISHTLEDENPHTIEIFERSKSGKWTHKKTLSDPTLTSPNDIFMNEAGEIFASNDNGTNNAFRKYWDMIIRSGRADITYYDGKSFLALDVPVMLGNGIYIRKKGNEELLYRSVFAEKAIRVYQVERTGGKIQLKYLESIAIGAGPDNILEDENGILWLAAHDSTYKFIRHVMNRTNLAPTRVFKINPENKEVTEVYANEGAEISAGSTGLVFKNKLLISQVFEDFLLVCPRP</sequence>
<dbReference type="PANTHER" id="PTHR11799:SF12">
    <property type="entry name" value="PARAOXONASE-RELATED"/>
    <property type="match status" value="1"/>
</dbReference>
<dbReference type="EMBL" id="AOGW02000006">
    <property type="protein sequence ID" value="EMY62850.1"/>
    <property type="molecule type" value="Genomic_DNA"/>
</dbReference>
<proteinExistence type="predicted"/>
<keyword evidence="2" id="KW-1185">Reference proteome</keyword>
<dbReference type="Proteomes" id="UP000012371">
    <property type="component" value="Unassembled WGS sequence"/>
</dbReference>
<dbReference type="Gene3D" id="2.120.10.30">
    <property type="entry name" value="TolB, C-terminal domain"/>
    <property type="match status" value="1"/>
</dbReference>
<evidence type="ECO:0000313" key="1">
    <source>
        <dbReference type="EMBL" id="EMY62850.1"/>
    </source>
</evidence>
<dbReference type="SUPFAM" id="SSF63829">
    <property type="entry name" value="Calcium-dependent phosphotriesterase"/>
    <property type="match status" value="1"/>
</dbReference>
<dbReference type="InterPro" id="IPR011042">
    <property type="entry name" value="6-blade_b-propeller_TolB-like"/>
</dbReference>
<gene>
    <name evidence="1" type="ORF">LEP1GSC203_3434</name>
</gene>
<dbReference type="STRING" id="1257025.LEP1GSC203_3434"/>
<comment type="caution">
    <text evidence="1">The sequence shown here is derived from an EMBL/GenBank/DDBJ whole genome shotgun (WGS) entry which is preliminary data.</text>
</comment>
<dbReference type="InterPro" id="IPR051288">
    <property type="entry name" value="Serum_paraoxonase/arylesterase"/>
</dbReference>
<reference evidence="1" key="1">
    <citation type="submission" date="2013-03" db="EMBL/GenBank/DDBJ databases">
        <authorList>
            <person name="Harkins D.M."/>
            <person name="Durkin A.S."/>
            <person name="Brinkac L.M."/>
            <person name="Haft D.H."/>
            <person name="Selengut J.D."/>
            <person name="Sanka R."/>
            <person name="DePew J."/>
            <person name="Purushe J."/>
            <person name="Hartskeerl R.A."/>
            <person name="Ahmed A."/>
            <person name="van der Linden H."/>
            <person name="Goris M.G.A."/>
            <person name="Vinetz J.M."/>
            <person name="Sutton G.G."/>
            <person name="Nierman W.C."/>
            <person name="Fouts D.E."/>
        </authorList>
    </citation>
    <scope>NUCLEOTIDE SEQUENCE [LARGE SCALE GENOMIC DNA]</scope>
    <source>
        <strain evidence="1">LT 11-33</strain>
    </source>
</reference>
<evidence type="ECO:0000313" key="2">
    <source>
        <dbReference type="Proteomes" id="UP000012371"/>
    </source>
</evidence>